<feature type="compositionally biased region" description="Basic and acidic residues" evidence="7">
    <location>
        <begin position="397"/>
        <end position="406"/>
    </location>
</feature>
<evidence type="ECO:0000313" key="10">
    <source>
        <dbReference type="Proteomes" id="UP000663193"/>
    </source>
</evidence>
<dbReference type="Pfam" id="PF00636">
    <property type="entry name" value="Ribonuclease_3"/>
    <property type="match status" value="1"/>
</dbReference>
<evidence type="ECO:0000256" key="5">
    <source>
        <dbReference type="ARBA" id="ARBA00022801"/>
    </source>
</evidence>
<feature type="compositionally biased region" description="Polar residues" evidence="7">
    <location>
        <begin position="42"/>
        <end position="56"/>
    </location>
</feature>
<feature type="compositionally biased region" description="Polar residues" evidence="7">
    <location>
        <begin position="26"/>
        <end position="35"/>
    </location>
</feature>
<dbReference type="EC" id="3.1.26.3" evidence="2"/>
<dbReference type="Gene3D" id="1.10.1520.10">
    <property type="entry name" value="Ribonuclease III domain"/>
    <property type="match status" value="1"/>
</dbReference>
<evidence type="ECO:0000259" key="8">
    <source>
        <dbReference type="PROSITE" id="PS50142"/>
    </source>
</evidence>
<dbReference type="SMART" id="SM00535">
    <property type="entry name" value="RIBOc"/>
    <property type="match status" value="1"/>
</dbReference>
<keyword evidence="5" id="KW-0378">Hydrolase</keyword>
<sequence length="474" mass="53815">MSSQKRGNAFNHYGDRNQHSNKKSRISQPTYNTASYDDRSSKQYNRPQQRGNFTPQHRNDGSPSPPELSAAEMQTGLVALLDRFVAAEMTPDADKDILYHARELRRLVASRNEKSVSAQAKRDLDEKRPDKAANVTVPDYIHRKVVAAKELPPIPPVTEPHLQEAVFTHRSIHANNVNVHQHVDFGLDYERLEYLGDAYIELIASRALYNRFPHVDVPQLCSWRERLVENVALAKFSEAYGFPDQLKRKVEFDKNSKAWRKVVADIFEAYVAGVVLSDPENGFATAEKWLDELWASQLLNFQEKVVENARARDDLQKLLVVNGIQLNYKEEKPMIMEQGVQKYYLGVYLTGWGYEDEWLGSGDGQKKAQACISAATDAIKRNSAALQSAAQQKKELMEVRAKERGEQAQAEAAEIGKGEDDDDGKAPEVKSAGMLDHTSDSAKKRKSDRSNESEKKSKKHKKDKKEKREKHHED</sequence>
<keyword evidence="6" id="KW-0694">RNA-binding</keyword>
<dbReference type="Gene3D" id="3.30.160.20">
    <property type="match status" value="1"/>
</dbReference>
<dbReference type="GO" id="GO:0034475">
    <property type="term" value="P:U4 snRNA 3'-end processing"/>
    <property type="evidence" value="ECO:0007669"/>
    <property type="project" value="UniProtKB-ARBA"/>
</dbReference>
<dbReference type="Proteomes" id="UP000663193">
    <property type="component" value="Chromosome 11"/>
</dbReference>
<gene>
    <name evidence="9" type="ORF">JI435_093890</name>
</gene>
<reference evidence="10" key="1">
    <citation type="journal article" date="2021" name="BMC Genomics">
        <title>Chromosome-level genome assembly and manually-curated proteome of model necrotroph Parastagonospora nodorum Sn15 reveals a genome-wide trove of candidate effector homologs, and redundancy of virulence-related functions within an accessory chromosome.</title>
        <authorList>
            <person name="Bertazzoni S."/>
            <person name="Jones D.A.B."/>
            <person name="Phan H.T."/>
            <person name="Tan K.-C."/>
            <person name="Hane J.K."/>
        </authorList>
    </citation>
    <scope>NUCLEOTIDE SEQUENCE [LARGE SCALE GENOMIC DNA]</scope>
    <source>
        <strain evidence="10">SN15 / ATCC MYA-4574 / FGSC 10173)</strain>
    </source>
</reference>
<dbReference type="EMBL" id="CP069033">
    <property type="protein sequence ID" value="QRD00864.1"/>
    <property type="molecule type" value="Genomic_DNA"/>
</dbReference>
<evidence type="ECO:0000256" key="3">
    <source>
        <dbReference type="ARBA" id="ARBA00022722"/>
    </source>
</evidence>
<keyword evidence="3" id="KW-0540">Nuclease</keyword>
<keyword evidence="4" id="KW-0255">Endonuclease</keyword>
<dbReference type="OMA" id="TELWAPQ"/>
<evidence type="ECO:0000256" key="4">
    <source>
        <dbReference type="ARBA" id="ARBA00022759"/>
    </source>
</evidence>
<dbReference type="GO" id="GO:0030847">
    <property type="term" value="P:termination of RNA polymerase II transcription, exosome-dependent"/>
    <property type="evidence" value="ECO:0007669"/>
    <property type="project" value="UniProtKB-ARBA"/>
</dbReference>
<dbReference type="RefSeq" id="XP_001799684.1">
    <property type="nucleotide sequence ID" value="XM_001799632.1"/>
</dbReference>
<feature type="region of interest" description="Disordered" evidence="7">
    <location>
        <begin position="397"/>
        <end position="474"/>
    </location>
</feature>
<dbReference type="InterPro" id="IPR000999">
    <property type="entry name" value="RNase_III_dom"/>
</dbReference>
<feature type="compositionally biased region" description="Basic and acidic residues" evidence="7">
    <location>
        <begin position="414"/>
        <end position="428"/>
    </location>
</feature>
<dbReference type="GO" id="GO:0034963">
    <property type="term" value="P:box C/D sno(s)RNA processing"/>
    <property type="evidence" value="ECO:0007669"/>
    <property type="project" value="UniProtKB-ARBA"/>
</dbReference>
<dbReference type="CDD" id="cd00593">
    <property type="entry name" value="RIBOc"/>
    <property type="match status" value="1"/>
</dbReference>
<dbReference type="GO" id="GO:0003723">
    <property type="term" value="F:RNA binding"/>
    <property type="evidence" value="ECO:0007669"/>
    <property type="project" value="UniProtKB-KW"/>
</dbReference>
<name>A0A7U2FAV8_PHANO</name>
<dbReference type="InterPro" id="IPR036389">
    <property type="entry name" value="RNase_III_sf"/>
</dbReference>
<dbReference type="OrthoDB" id="2392202at2759"/>
<dbReference type="SUPFAM" id="SSF69065">
    <property type="entry name" value="RNase III domain-like"/>
    <property type="match status" value="1"/>
</dbReference>
<evidence type="ECO:0000256" key="1">
    <source>
        <dbReference type="ARBA" id="ARBA00000109"/>
    </source>
</evidence>
<evidence type="ECO:0000256" key="6">
    <source>
        <dbReference type="ARBA" id="ARBA00022884"/>
    </source>
</evidence>
<feature type="compositionally biased region" description="Basic and acidic residues" evidence="7">
    <location>
        <begin position="437"/>
        <end position="455"/>
    </location>
</feature>
<feature type="domain" description="RNase III" evidence="8">
    <location>
        <begin position="172"/>
        <end position="279"/>
    </location>
</feature>
<proteinExistence type="predicted"/>
<feature type="compositionally biased region" description="Basic residues" evidence="7">
    <location>
        <begin position="456"/>
        <end position="474"/>
    </location>
</feature>
<evidence type="ECO:0000256" key="7">
    <source>
        <dbReference type="SAM" id="MobiDB-lite"/>
    </source>
</evidence>
<dbReference type="PANTHER" id="PTHR11207:SF0">
    <property type="entry name" value="RIBONUCLEASE 3"/>
    <property type="match status" value="1"/>
</dbReference>
<dbReference type="VEuPathDB" id="FungiDB:JI435_093890"/>
<protein>
    <recommendedName>
        <fullName evidence="2">ribonuclease III</fullName>
        <ecNumber evidence="2">3.1.26.3</ecNumber>
    </recommendedName>
</protein>
<dbReference type="KEGG" id="pno:SNOG_09389"/>
<evidence type="ECO:0000256" key="2">
    <source>
        <dbReference type="ARBA" id="ARBA00012177"/>
    </source>
</evidence>
<accession>A0A7U2FAV8</accession>
<dbReference type="PANTHER" id="PTHR11207">
    <property type="entry name" value="RIBONUCLEASE III"/>
    <property type="match status" value="1"/>
</dbReference>
<dbReference type="PROSITE" id="PS50142">
    <property type="entry name" value="RNASE_3_2"/>
    <property type="match status" value="1"/>
</dbReference>
<comment type="catalytic activity">
    <reaction evidence="1">
        <text>Endonucleolytic cleavage to 5'-phosphomonoester.</text>
        <dbReference type="EC" id="3.1.26.3"/>
    </reaction>
</comment>
<keyword evidence="10" id="KW-1185">Reference proteome</keyword>
<evidence type="ECO:0000313" key="9">
    <source>
        <dbReference type="EMBL" id="QRD00864.1"/>
    </source>
</evidence>
<dbReference type="GO" id="GO:0004525">
    <property type="term" value="F:ribonuclease III activity"/>
    <property type="evidence" value="ECO:0007669"/>
    <property type="project" value="UniProtKB-EC"/>
</dbReference>
<dbReference type="AlphaFoldDB" id="A0A7U2FAV8"/>
<dbReference type="FunFam" id="1.10.1520.10:FF:000001">
    <property type="entry name" value="Ribonuclease 3"/>
    <property type="match status" value="1"/>
</dbReference>
<organism evidence="9 10">
    <name type="scientific">Phaeosphaeria nodorum (strain SN15 / ATCC MYA-4574 / FGSC 10173)</name>
    <name type="common">Glume blotch fungus</name>
    <name type="synonym">Parastagonospora nodorum</name>
    <dbReference type="NCBI Taxonomy" id="321614"/>
    <lineage>
        <taxon>Eukaryota</taxon>
        <taxon>Fungi</taxon>
        <taxon>Dikarya</taxon>
        <taxon>Ascomycota</taxon>
        <taxon>Pezizomycotina</taxon>
        <taxon>Dothideomycetes</taxon>
        <taxon>Pleosporomycetidae</taxon>
        <taxon>Pleosporales</taxon>
        <taxon>Pleosporineae</taxon>
        <taxon>Phaeosphaeriaceae</taxon>
        <taxon>Parastagonospora</taxon>
    </lineage>
</organism>
<dbReference type="PROSITE" id="PS00517">
    <property type="entry name" value="RNASE_3_1"/>
    <property type="match status" value="1"/>
</dbReference>
<feature type="region of interest" description="Disordered" evidence="7">
    <location>
        <begin position="1"/>
        <end position="69"/>
    </location>
</feature>